<dbReference type="SUPFAM" id="SSF48334">
    <property type="entry name" value="DNA repair protein MutS, domain III"/>
    <property type="match status" value="1"/>
</dbReference>
<evidence type="ECO:0000313" key="11">
    <source>
        <dbReference type="EMBL" id="MZH54525.1"/>
    </source>
</evidence>
<dbReference type="GO" id="GO:0005829">
    <property type="term" value="C:cytosol"/>
    <property type="evidence" value="ECO:0007669"/>
    <property type="project" value="TreeGrafter"/>
</dbReference>
<sequence length="843" mass="96882">MTKKATYTPMMKHYLELKEQHEDAIIFYRLGDFYEMFFEDAKTASSELDLVLTGRNAGVEERVPMCGIPHHAAKGYIQRLIQKGYKVAIVEQLEDPALAKGLVKRDVIKIVTPGTIMDEVSDEKTTVYIASLHDFQFGLAVILCEMTTGELRAQLIDKHVMAIQKVLLGNNVREIVIQEKFDKKIVKMIEEMQTITVSFHNDNALKEEYRHLLNGIEDDRVETAFGVLTNYLDETQKRNMAHLNAVEMVYENDFLQMDFSTKQNLELTSSLRSNSRSQTLWSFLDKCRSSMGSRLLKKWIEYPLVDTAMINRRLDAVEYLNDNFITKDELREHLGFVYDMERLSARVAYGSANPRDILRLIKTLEHTPQIFELFHDCSAYEEFQSIDPCRELYDMIEGAIIDNPPLTLKDGGVFVESYNEELDQVREIGKNGKNWILELENKERERTGVKSLKIGYNRVFGYYIEVTKTNLDSIKDEFGYVRKQTLTNAERFITQELKDKEDAIVHAQERSIRLEAELFNHLLNQIKVYLPKLHDLSHALATIDALYALAEISSENGYTRPQFHTGHSIHMKEARHPILDRMMKTTRYVSNDLEMGEDNDILMITGPNMGGKSTYMRQTVLLVIMAQIGCFVPAKKAEMPIFDQIFTRIGASDDIMSGQSTFMVEMIEANNALQNATANSLILFDEIGRGTSTYDGMALAQAMIEYIMRNIKAKTLFSTHYHELTEMAEKNAGIRNVHVDVHEEDDKVTFLYRVLDGKADKSYGINVARLAHLPSSVLERAKQILDNLELQPNMVKEVKPPLVIEKENPQHMQIINQVKQVDVNKMTPMEAMQFLYELKEKMS</sequence>
<evidence type="ECO:0000256" key="5">
    <source>
        <dbReference type="ARBA" id="ARBA00022840"/>
    </source>
</evidence>
<evidence type="ECO:0000256" key="1">
    <source>
        <dbReference type="ARBA" id="ARBA00006271"/>
    </source>
</evidence>
<dbReference type="InterPro" id="IPR027417">
    <property type="entry name" value="P-loop_NTPase"/>
</dbReference>
<dbReference type="SUPFAM" id="SSF55271">
    <property type="entry name" value="DNA repair protein MutS, domain I"/>
    <property type="match status" value="1"/>
</dbReference>
<dbReference type="NCBIfam" id="TIGR01070">
    <property type="entry name" value="mutS1"/>
    <property type="match status" value="1"/>
</dbReference>
<protein>
    <recommendedName>
        <fullName evidence="2 9">DNA mismatch repair protein MutS</fullName>
    </recommendedName>
</protein>
<evidence type="ECO:0000256" key="9">
    <source>
        <dbReference type="HAMAP-Rule" id="MF_00096"/>
    </source>
</evidence>
<evidence type="ECO:0000256" key="2">
    <source>
        <dbReference type="ARBA" id="ARBA00021982"/>
    </source>
</evidence>
<dbReference type="SMART" id="SM00534">
    <property type="entry name" value="MUTSac"/>
    <property type="match status" value="1"/>
</dbReference>
<dbReference type="RefSeq" id="WP_074747887.1">
    <property type="nucleotide sequence ID" value="NZ_FOTN01000007.1"/>
</dbReference>
<dbReference type="HAMAP" id="MF_00096">
    <property type="entry name" value="MutS"/>
    <property type="match status" value="1"/>
</dbReference>
<dbReference type="InterPro" id="IPR005748">
    <property type="entry name" value="DNA_mismatch_repair_MutS"/>
</dbReference>
<organism evidence="11 12">
    <name type="scientific">Clostridium innocuum</name>
    <dbReference type="NCBI Taxonomy" id="1522"/>
    <lineage>
        <taxon>Bacteria</taxon>
        <taxon>Bacillati</taxon>
        <taxon>Bacillota</taxon>
        <taxon>Clostridia</taxon>
        <taxon>Eubacteriales</taxon>
        <taxon>Clostridiaceae</taxon>
        <taxon>Clostridium</taxon>
    </lineage>
</organism>
<dbReference type="NCBIfam" id="NF003810">
    <property type="entry name" value="PRK05399.1"/>
    <property type="match status" value="1"/>
</dbReference>
<dbReference type="Proteomes" id="UP000604383">
    <property type="component" value="Unassembled WGS sequence"/>
</dbReference>
<dbReference type="Gene3D" id="3.40.1170.10">
    <property type="entry name" value="DNA repair protein MutS, domain I"/>
    <property type="match status" value="1"/>
</dbReference>
<evidence type="ECO:0000256" key="8">
    <source>
        <dbReference type="ARBA" id="ARBA00024647"/>
    </source>
</evidence>
<comment type="function">
    <text evidence="8 9">This protein is involved in the repair of mismatches in DNA. It is possible that it carries out the mismatch recognition step. This protein has a weak ATPase activity.</text>
</comment>
<dbReference type="InterPro" id="IPR000432">
    <property type="entry name" value="DNA_mismatch_repair_MutS_C"/>
</dbReference>
<dbReference type="InterPro" id="IPR007695">
    <property type="entry name" value="DNA_mismatch_repair_MutS-lik_N"/>
</dbReference>
<keyword evidence="3 9" id="KW-0547">Nucleotide-binding</keyword>
<evidence type="ECO:0000256" key="4">
    <source>
        <dbReference type="ARBA" id="ARBA00022763"/>
    </source>
</evidence>
<comment type="caution">
    <text evidence="11">The sequence shown here is derived from an EMBL/GenBank/DDBJ whole genome shotgun (WGS) entry which is preliminary data.</text>
</comment>
<dbReference type="InterPro" id="IPR036187">
    <property type="entry name" value="DNA_mismatch_repair_MutS_sf"/>
</dbReference>
<dbReference type="AlphaFoldDB" id="A0AB36B0U6"/>
<dbReference type="InterPro" id="IPR007696">
    <property type="entry name" value="DNA_mismatch_repair_MutS_core"/>
</dbReference>
<dbReference type="GO" id="GO:0006298">
    <property type="term" value="P:mismatch repair"/>
    <property type="evidence" value="ECO:0007669"/>
    <property type="project" value="UniProtKB-UniRule"/>
</dbReference>
<dbReference type="Pfam" id="PF05192">
    <property type="entry name" value="MutS_III"/>
    <property type="match status" value="1"/>
</dbReference>
<dbReference type="GO" id="GO:0030983">
    <property type="term" value="F:mismatched DNA binding"/>
    <property type="evidence" value="ECO:0007669"/>
    <property type="project" value="InterPro"/>
</dbReference>
<dbReference type="Pfam" id="PF05190">
    <property type="entry name" value="MutS_IV"/>
    <property type="match status" value="1"/>
</dbReference>
<dbReference type="PROSITE" id="PS00486">
    <property type="entry name" value="DNA_MISMATCH_REPAIR_2"/>
    <property type="match status" value="1"/>
</dbReference>
<dbReference type="SMART" id="SM00533">
    <property type="entry name" value="MUTSd"/>
    <property type="match status" value="1"/>
</dbReference>
<dbReference type="InterPro" id="IPR016151">
    <property type="entry name" value="DNA_mismatch_repair_MutS_N"/>
</dbReference>
<dbReference type="SUPFAM" id="SSF52540">
    <property type="entry name" value="P-loop containing nucleoside triphosphate hydrolases"/>
    <property type="match status" value="1"/>
</dbReference>
<dbReference type="SUPFAM" id="SSF53150">
    <property type="entry name" value="DNA repair protein MutS, domain II"/>
    <property type="match status" value="1"/>
</dbReference>
<keyword evidence="4 9" id="KW-0227">DNA damage</keyword>
<dbReference type="InterPro" id="IPR036678">
    <property type="entry name" value="MutS_con_dom_sf"/>
</dbReference>
<evidence type="ECO:0000256" key="6">
    <source>
        <dbReference type="ARBA" id="ARBA00023125"/>
    </source>
</evidence>
<evidence type="ECO:0000259" key="10">
    <source>
        <dbReference type="PROSITE" id="PS00486"/>
    </source>
</evidence>
<dbReference type="Pfam" id="PF01624">
    <property type="entry name" value="MutS_I"/>
    <property type="match status" value="1"/>
</dbReference>
<dbReference type="PIRSF" id="PIRSF037677">
    <property type="entry name" value="DNA_mis_repair_Msh6"/>
    <property type="match status" value="1"/>
</dbReference>
<keyword evidence="6 9" id="KW-0238">DNA-binding</keyword>
<dbReference type="Gene3D" id="1.10.1420.10">
    <property type="match status" value="2"/>
</dbReference>
<keyword evidence="5 9" id="KW-0067">ATP-binding</keyword>
<dbReference type="GO" id="GO:0003684">
    <property type="term" value="F:damaged DNA binding"/>
    <property type="evidence" value="ECO:0007669"/>
    <property type="project" value="UniProtKB-UniRule"/>
</dbReference>
<dbReference type="GO" id="GO:0140664">
    <property type="term" value="F:ATP-dependent DNA damage sensor activity"/>
    <property type="evidence" value="ECO:0007669"/>
    <property type="project" value="InterPro"/>
</dbReference>
<dbReference type="InterPro" id="IPR045076">
    <property type="entry name" value="MutS"/>
</dbReference>
<dbReference type="InterPro" id="IPR017261">
    <property type="entry name" value="DNA_mismatch_repair_MutS/MSH"/>
</dbReference>
<dbReference type="EMBL" id="WWTN01000002">
    <property type="protein sequence ID" value="MZH54525.1"/>
    <property type="molecule type" value="Genomic_DNA"/>
</dbReference>
<dbReference type="PANTHER" id="PTHR11361:SF34">
    <property type="entry name" value="DNA MISMATCH REPAIR PROTEIN MSH1, MITOCHONDRIAL"/>
    <property type="match status" value="1"/>
</dbReference>
<dbReference type="PANTHER" id="PTHR11361">
    <property type="entry name" value="DNA MISMATCH REPAIR PROTEIN MUTS FAMILY MEMBER"/>
    <property type="match status" value="1"/>
</dbReference>
<dbReference type="Gene3D" id="3.30.420.110">
    <property type="entry name" value="MutS, connector domain"/>
    <property type="match status" value="1"/>
</dbReference>
<keyword evidence="7 9" id="KW-0234">DNA repair</keyword>
<proteinExistence type="inferred from homology"/>
<dbReference type="Pfam" id="PF00488">
    <property type="entry name" value="MutS_V"/>
    <property type="match status" value="1"/>
</dbReference>
<dbReference type="InterPro" id="IPR007861">
    <property type="entry name" value="DNA_mismatch_repair_MutS_clamp"/>
</dbReference>
<feature type="binding site" evidence="9">
    <location>
        <begin position="606"/>
        <end position="613"/>
    </location>
    <ligand>
        <name>ATP</name>
        <dbReference type="ChEBI" id="CHEBI:30616"/>
    </ligand>
</feature>
<dbReference type="FunFam" id="3.40.1170.10:FF:000001">
    <property type="entry name" value="DNA mismatch repair protein MutS"/>
    <property type="match status" value="1"/>
</dbReference>
<name>A0AB36B0U6_CLOIN</name>
<dbReference type="CDD" id="cd03284">
    <property type="entry name" value="ABC_MutS1"/>
    <property type="match status" value="1"/>
</dbReference>
<dbReference type="Gene3D" id="3.40.50.300">
    <property type="entry name" value="P-loop containing nucleotide triphosphate hydrolases"/>
    <property type="match status" value="1"/>
</dbReference>
<comment type="similarity">
    <text evidence="1 9">Belongs to the DNA mismatch repair MutS family.</text>
</comment>
<dbReference type="FunFam" id="3.40.50.300:FF:000870">
    <property type="entry name" value="MutS protein homolog 4"/>
    <property type="match status" value="1"/>
</dbReference>
<feature type="domain" description="DNA mismatch repair proteins mutS family" evidence="10">
    <location>
        <begin position="680"/>
        <end position="696"/>
    </location>
</feature>
<dbReference type="GO" id="GO:0005524">
    <property type="term" value="F:ATP binding"/>
    <property type="evidence" value="ECO:0007669"/>
    <property type="project" value="UniProtKB-UniRule"/>
</dbReference>
<evidence type="ECO:0000313" key="12">
    <source>
        <dbReference type="Proteomes" id="UP000604383"/>
    </source>
</evidence>
<accession>A0AB36B0U6</accession>
<evidence type="ECO:0000256" key="7">
    <source>
        <dbReference type="ARBA" id="ARBA00023204"/>
    </source>
</evidence>
<dbReference type="FunFam" id="1.10.1420.10:FF:000007">
    <property type="entry name" value="DNA mismatch repair protein MutS"/>
    <property type="match status" value="1"/>
</dbReference>
<evidence type="ECO:0000256" key="3">
    <source>
        <dbReference type="ARBA" id="ARBA00022741"/>
    </source>
</evidence>
<gene>
    <name evidence="9 11" type="primary">mutS</name>
    <name evidence="11" type="ORF">GT664_01865</name>
</gene>
<reference evidence="11" key="1">
    <citation type="journal article" date="2019" name="Nat. Med.">
        <title>A library of human gut bacterial isolates paired with longitudinal multiomics data enables mechanistic microbiome research.</title>
        <authorList>
            <person name="Poyet M."/>
            <person name="Groussin M."/>
            <person name="Gibbons S.M."/>
            <person name="Avila-Pacheco J."/>
            <person name="Jiang X."/>
            <person name="Kearney S.M."/>
            <person name="Perrotta A.R."/>
            <person name="Berdy B."/>
            <person name="Zhao S."/>
            <person name="Lieberman T.D."/>
            <person name="Swanson P.K."/>
            <person name="Smith M."/>
            <person name="Roesemann S."/>
            <person name="Alexander J.E."/>
            <person name="Rich S.A."/>
            <person name="Livny J."/>
            <person name="Vlamakis H."/>
            <person name="Clish C."/>
            <person name="Bullock K."/>
            <person name="Deik A."/>
            <person name="Scott J."/>
            <person name="Pierce K.A."/>
            <person name="Xavier R.J."/>
            <person name="Alm E.J."/>
        </authorList>
    </citation>
    <scope>NUCLEOTIDE SEQUENCE</scope>
    <source>
        <strain evidence="11">BIOML-A12</strain>
    </source>
</reference>